<accession>A0A7R9BU45</accession>
<dbReference type="InterPro" id="IPR042568">
    <property type="entry name" value="QSOX_FAD-bd_sf"/>
</dbReference>
<keyword evidence="3 10" id="KW-0285">Flavoprotein</keyword>
<dbReference type="FunFam" id="3.40.30.10:FF:000073">
    <property type="entry name" value="Sulfhydryl oxidase"/>
    <property type="match status" value="1"/>
</dbReference>
<dbReference type="SUPFAM" id="SSF69000">
    <property type="entry name" value="FAD-dependent thiol oxidase"/>
    <property type="match status" value="1"/>
</dbReference>
<dbReference type="InterPro" id="IPR039798">
    <property type="entry name" value="Sulfhydryl_oxidase"/>
</dbReference>
<dbReference type="GO" id="GO:0003756">
    <property type="term" value="F:protein disulfide isomerase activity"/>
    <property type="evidence" value="ECO:0007669"/>
    <property type="project" value="TreeGrafter"/>
</dbReference>
<comment type="similarity">
    <text evidence="2">Belongs to the quiescin-sulfhydryl oxidase (QSOX) family.</text>
</comment>
<evidence type="ECO:0000259" key="13">
    <source>
        <dbReference type="PROSITE" id="PS51352"/>
    </source>
</evidence>
<evidence type="ECO:0000256" key="10">
    <source>
        <dbReference type="RuleBase" id="RU371123"/>
    </source>
</evidence>
<proteinExistence type="inferred from homology"/>
<dbReference type="InterPro" id="IPR036774">
    <property type="entry name" value="ERV/ALR_sulphydryl_oxid_sf"/>
</dbReference>
<protein>
    <recommendedName>
        <fullName evidence="10">Sulfhydryl oxidase</fullName>
        <ecNumber evidence="10">1.8.3.2</ecNumber>
    </recommendedName>
</protein>
<reference evidence="14" key="1">
    <citation type="submission" date="2020-11" db="EMBL/GenBank/DDBJ databases">
        <authorList>
            <person name="Tran Van P."/>
        </authorList>
    </citation>
    <scope>NUCLEOTIDE SEQUENCE</scope>
</reference>
<dbReference type="Proteomes" id="UP000678499">
    <property type="component" value="Unassembled WGS sequence"/>
</dbReference>
<keyword evidence="6 10" id="KW-0560">Oxidoreductase</keyword>
<keyword evidence="8" id="KW-0325">Glycoprotein</keyword>
<dbReference type="PROSITE" id="PS51352">
    <property type="entry name" value="THIOREDOXIN_2"/>
    <property type="match status" value="1"/>
</dbReference>
<evidence type="ECO:0000256" key="6">
    <source>
        <dbReference type="ARBA" id="ARBA00023002"/>
    </source>
</evidence>
<dbReference type="OrthoDB" id="59470at2759"/>
<keyword evidence="4 11" id="KW-0732">Signal</keyword>
<dbReference type="EMBL" id="CAJPEX010002037">
    <property type="protein sequence ID" value="CAG0920394.1"/>
    <property type="molecule type" value="Genomic_DNA"/>
</dbReference>
<dbReference type="Gene3D" id="1.20.120.310">
    <property type="entry name" value="ERV/ALR sulfhydryl oxidase domain"/>
    <property type="match status" value="1"/>
</dbReference>
<dbReference type="Gene3D" id="1.20.120.1960">
    <property type="entry name" value="QSOX sulfhydryl oxidase domain"/>
    <property type="match status" value="1"/>
</dbReference>
<evidence type="ECO:0000313" key="15">
    <source>
        <dbReference type="Proteomes" id="UP000678499"/>
    </source>
</evidence>
<evidence type="ECO:0000259" key="12">
    <source>
        <dbReference type="PROSITE" id="PS51324"/>
    </source>
</evidence>
<comment type="catalytic activity">
    <reaction evidence="9 10">
        <text>2 R'C(R)SH + O2 = R'C(R)S-S(R)CR' + H2O2</text>
        <dbReference type="Rhea" id="RHEA:17357"/>
        <dbReference type="ChEBI" id="CHEBI:15379"/>
        <dbReference type="ChEBI" id="CHEBI:16240"/>
        <dbReference type="ChEBI" id="CHEBI:16520"/>
        <dbReference type="ChEBI" id="CHEBI:17412"/>
        <dbReference type="EC" id="1.8.3.2"/>
    </reaction>
</comment>
<dbReference type="SUPFAM" id="SSF52833">
    <property type="entry name" value="Thioredoxin-like"/>
    <property type="match status" value="1"/>
</dbReference>
<dbReference type="Pfam" id="PF00085">
    <property type="entry name" value="Thioredoxin"/>
    <property type="match status" value="1"/>
</dbReference>
<sequence>MIPVLLLIFVTSSSMSSVMTSGNRGQVHVSDALYLKSDPIQILTADTFNKNVLRSKTAWIVEFYSTWCGHCRNYAATWKQLAVQVYGWRKVIRLGAIDCADERNTPICRTYQVIGYPTILLFPPGLTSKKYLGVEMIGAARHSVRELRRKMADYVEEVKLKYDIEHFPSLEFFQNETLPAQKDGNETRVLIFEVDGDELGRGVILDTSLFSGIRAWRVRMTSPLAAAFGVKSAPVVIILDSNNHAAKVMDGLSLSTSALVDALRGQIGGDDLKETAPTYNVDPTAATLGVGGGAEIGSRSGVRGNDDDHDVMDGLSLSTSALVDALRGQIGGDALKETAPTYNVDPTAATLGVGGGAEVGSRSGVRGNDDDHDDFDNEEFVVYERVIYQADLTNALKYSLQHEVALHPNLTGESLTALRGFLRVMSTHFPEPRVRDSLAALGSWVVPPRESVSADEWTGFFDALDTTRRGLPPAVEYVGCRGSSRQYRGYPCGLWTLYHVLTVDAFRMEQEDLARGSSSASSPAAGEIQPQILEKHANGSNDEVYIGELANHSHGSRKRPLGLDVLRSLVAFIRNFFSCKYCSRHFQEMATESLHQVTDSRGAVMWLWSAHNKVNKRLAGDVSEDPRYPKVQFPPEDLCWGCMNQAKGTWDEDKVFNFLRKYYGAENIVNSNRKLTSVIVLGNDDRFELTSGSSKTRPNILAKVTVFGLIFLVNYLKYAVS</sequence>
<feature type="chain" id="PRO_5036403052" description="Sulfhydryl oxidase" evidence="11">
    <location>
        <begin position="17"/>
        <end position="721"/>
    </location>
</feature>
<organism evidence="14">
    <name type="scientific">Notodromas monacha</name>
    <dbReference type="NCBI Taxonomy" id="399045"/>
    <lineage>
        <taxon>Eukaryota</taxon>
        <taxon>Metazoa</taxon>
        <taxon>Ecdysozoa</taxon>
        <taxon>Arthropoda</taxon>
        <taxon>Crustacea</taxon>
        <taxon>Oligostraca</taxon>
        <taxon>Ostracoda</taxon>
        <taxon>Podocopa</taxon>
        <taxon>Podocopida</taxon>
        <taxon>Cypridocopina</taxon>
        <taxon>Cypridoidea</taxon>
        <taxon>Cyprididae</taxon>
        <taxon>Notodromas</taxon>
    </lineage>
</organism>
<dbReference type="Pfam" id="PF18371">
    <property type="entry name" value="FAD_SOX"/>
    <property type="match status" value="1"/>
</dbReference>
<dbReference type="GO" id="GO:0016971">
    <property type="term" value="F:flavin-dependent sulfhydryl oxidase activity"/>
    <property type="evidence" value="ECO:0007669"/>
    <property type="project" value="InterPro"/>
</dbReference>
<evidence type="ECO:0000256" key="1">
    <source>
        <dbReference type="ARBA" id="ARBA00001974"/>
    </source>
</evidence>
<dbReference type="GO" id="GO:0006457">
    <property type="term" value="P:protein folding"/>
    <property type="evidence" value="ECO:0007669"/>
    <property type="project" value="TreeGrafter"/>
</dbReference>
<dbReference type="CDD" id="cd02992">
    <property type="entry name" value="PDI_a_QSOX"/>
    <property type="match status" value="1"/>
</dbReference>
<feature type="domain" description="ERV/ALR sulfhydryl oxidase" evidence="12">
    <location>
        <begin position="483"/>
        <end position="632"/>
    </location>
</feature>
<dbReference type="EC" id="1.8.3.2" evidence="10"/>
<dbReference type="PANTHER" id="PTHR22897">
    <property type="entry name" value="QUIESCIN Q6-RELATED SULFHYDRYL OXIDASE"/>
    <property type="match status" value="1"/>
</dbReference>
<feature type="domain" description="Thioredoxin" evidence="13">
    <location>
        <begin position="34"/>
        <end position="157"/>
    </location>
</feature>
<feature type="signal peptide" evidence="11">
    <location>
        <begin position="1"/>
        <end position="16"/>
    </location>
</feature>
<evidence type="ECO:0000256" key="8">
    <source>
        <dbReference type="ARBA" id="ARBA00023180"/>
    </source>
</evidence>
<gene>
    <name evidence="14" type="ORF">NMOB1V02_LOCUS7904</name>
</gene>
<dbReference type="GO" id="GO:0005615">
    <property type="term" value="C:extracellular space"/>
    <property type="evidence" value="ECO:0007669"/>
    <property type="project" value="TreeGrafter"/>
</dbReference>
<evidence type="ECO:0000256" key="7">
    <source>
        <dbReference type="ARBA" id="ARBA00023157"/>
    </source>
</evidence>
<evidence type="ECO:0000256" key="9">
    <source>
        <dbReference type="ARBA" id="ARBA00048864"/>
    </source>
</evidence>
<dbReference type="AlphaFoldDB" id="A0A7R9BU45"/>
<evidence type="ECO:0000256" key="5">
    <source>
        <dbReference type="ARBA" id="ARBA00022827"/>
    </source>
</evidence>
<dbReference type="InterPro" id="IPR017905">
    <property type="entry name" value="ERV/ALR_sulphydryl_oxidase"/>
</dbReference>
<keyword evidence="5 10" id="KW-0274">FAD</keyword>
<dbReference type="Gene3D" id="3.40.30.10">
    <property type="entry name" value="Glutaredoxin"/>
    <property type="match status" value="2"/>
</dbReference>
<evidence type="ECO:0000313" key="14">
    <source>
        <dbReference type="EMBL" id="CAD7280242.1"/>
    </source>
</evidence>
<evidence type="ECO:0000256" key="11">
    <source>
        <dbReference type="SAM" id="SignalP"/>
    </source>
</evidence>
<keyword evidence="15" id="KW-1185">Reference proteome</keyword>
<dbReference type="PROSITE" id="PS00194">
    <property type="entry name" value="THIOREDOXIN_1"/>
    <property type="match status" value="1"/>
</dbReference>
<dbReference type="InterPro" id="IPR013766">
    <property type="entry name" value="Thioredoxin_domain"/>
</dbReference>
<dbReference type="InterPro" id="IPR036249">
    <property type="entry name" value="Thioredoxin-like_sf"/>
</dbReference>
<evidence type="ECO:0000256" key="4">
    <source>
        <dbReference type="ARBA" id="ARBA00022729"/>
    </source>
</evidence>
<comment type="cofactor">
    <cofactor evidence="1 10">
        <name>FAD</name>
        <dbReference type="ChEBI" id="CHEBI:57692"/>
    </cofactor>
</comment>
<dbReference type="PROSITE" id="PS51324">
    <property type="entry name" value="ERV_ALR"/>
    <property type="match status" value="1"/>
</dbReference>
<dbReference type="Pfam" id="PF04777">
    <property type="entry name" value="Evr1_Alr"/>
    <property type="match status" value="1"/>
</dbReference>
<dbReference type="InterPro" id="IPR017937">
    <property type="entry name" value="Thioredoxin_CS"/>
</dbReference>
<name>A0A7R9BU45_9CRUS</name>
<evidence type="ECO:0000256" key="3">
    <source>
        <dbReference type="ARBA" id="ARBA00022630"/>
    </source>
</evidence>
<dbReference type="GO" id="GO:0000139">
    <property type="term" value="C:Golgi membrane"/>
    <property type="evidence" value="ECO:0007669"/>
    <property type="project" value="TreeGrafter"/>
</dbReference>
<dbReference type="InterPro" id="IPR040986">
    <property type="entry name" value="QSOX_FAD-bd_dom"/>
</dbReference>
<dbReference type="PANTHER" id="PTHR22897:SF8">
    <property type="entry name" value="SULFHYDRYL OXIDASE"/>
    <property type="match status" value="1"/>
</dbReference>
<evidence type="ECO:0000256" key="2">
    <source>
        <dbReference type="ARBA" id="ARBA00006041"/>
    </source>
</evidence>
<dbReference type="EMBL" id="OA884074">
    <property type="protein sequence ID" value="CAD7280242.1"/>
    <property type="molecule type" value="Genomic_DNA"/>
</dbReference>
<keyword evidence="7" id="KW-1015">Disulfide bond</keyword>